<keyword evidence="4" id="KW-1185">Reference proteome</keyword>
<feature type="compositionally biased region" description="Acidic residues" evidence="1">
    <location>
        <begin position="26"/>
        <end position="35"/>
    </location>
</feature>
<dbReference type="InterPro" id="IPR046496">
    <property type="entry name" value="DUF6589"/>
</dbReference>
<feature type="domain" description="DUF6589" evidence="2">
    <location>
        <begin position="268"/>
        <end position="676"/>
    </location>
</feature>
<evidence type="ECO:0000259" key="2">
    <source>
        <dbReference type="Pfam" id="PF20231"/>
    </source>
</evidence>
<dbReference type="Proteomes" id="UP001152795">
    <property type="component" value="Unassembled WGS sequence"/>
</dbReference>
<comment type="caution">
    <text evidence="3">The sequence shown here is derived from an EMBL/GenBank/DDBJ whole genome shotgun (WGS) entry which is preliminary data.</text>
</comment>
<sequence>MDVTPAVKPQRLRNERKAQNSGEGTQYEETECDSDDEEFCGFTPAEVYADQPATMDAGLQEQFDDNHRKTQVVCVLHQSRKCLTFHLNGGCNNKKTEKCSWIPAVGMAASVLLRNRSPYMNAVQLVLGIFLYHSNWAPAMSRFAPLLLVTSPTHLYKKLEEFGKGYDKAAKEMVQTDRKWFAEVINKEQGSSQEEVSTSTTPKPSLRFKLTIDVDYDQNVHYTTEENQNVDKHYVTVNATTNRVSGNHLSTMPPLDGILKTFKGVTFESENHADGIQKILKELHQYVPYAGEGDERKYCSQGIVCDQLTVEQVVNAHMTLSNGFTPEERMDGLHCGIADWHAGNKALNVLFSHLYNPVSAADKCTMFSDRNLINRRSVKDVDSAVNANRRFFTLEIQSHVVAAGMIELGMESIEEEPDTLNNVETWNNKDKKEYLTKLSTSIVDKYILDKVKHKKIAKAVKQLEERELRDSKDRTLDGRYKYRFPGCKKTFQSDGKWRQSHEQSHSPPVSIQEQPLLTEIHDDVVQDDMYNYQKALLNYGMVILNFFDAISEGDGTRIIRNWKFLLLYLHHDKGSYKYALEGLYLLFQINALLSPKAAHQLTWNRFSKRKNTMGGNIPLDLALEFINRVFKDVVKKLGPNASKKSIARISHALGITKQLTDNFDESMLLYKRSGKHVRKLEKADMEKKISELLSQNALTITPGRSYGCFSKIKEVAPKASSSNATQTFWTKDIKVAREAYETVKGDQATNFLKEWKKVQERSKAGSRDSLQENEEFLYIIEVKQAVANS</sequence>
<dbReference type="EMBL" id="CACRXK020000988">
    <property type="protein sequence ID" value="CAB3986254.1"/>
    <property type="molecule type" value="Genomic_DNA"/>
</dbReference>
<organism evidence="3 4">
    <name type="scientific">Paramuricea clavata</name>
    <name type="common">Red gorgonian</name>
    <name type="synonym">Violescent sea-whip</name>
    <dbReference type="NCBI Taxonomy" id="317549"/>
    <lineage>
        <taxon>Eukaryota</taxon>
        <taxon>Metazoa</taxon>
        <taxon>Cnidaria</taxon>
        <taxon>Anthozoa</taxon>
        <taxon>Octocorallia</taxon>
        <taxon>Malacalcyonacea</taxon>
        <taxon>Plexauridae</taxon>
        <taxon>Paramuricea</taxon>
    </lineage>
</organism>
<dbReference type="OrthoDB" id="2496395at2759"/>
<gene>
    <name evidence="3" type="ORF">PACLA_8A009823</name>
</gene>
<feature type="region of interest" description="Disordered" evidence="1">
    <location>
        <begin position="1"/>
        <end position="35"/>
    </location>
</feature>
<dbReference type="AlphaFoldDB" id="A0A6S7G0E2"/>
<proteinExistence type="predicted"/>
<name>A0A6S7G0E2_PARCT</name>
<accession>A0A6S7G0E2</accession>
<protein>
    <recommendedName>
        <fullName evidence="2">DUF6589 domain-containing protein</fullName>
    </recommendedName>
</protein>
<reference evidence="3" key="1">
    <citation type="submission" date="2020-04" db="EMBL/GenBank/DDBJ databases">
        <authorList>
            <person name="Alioto T."/>
            <person name="Alioto T."/>
            <person name="Gomez Garrido J."/>
        </authorList>
    </citation>
    <scope>NUCLEOTIDE SEQUENCE</scope>
    <source>
        <strain evidence="3">A484AB</strain>
    </source>
</reference>
<evidence type="ECO:0000313" key="3">
    <source>
        <dbReference type="EMBL" id="CAB3986254.1"/>
    </source>
</evidence>
<dbReference type="Pfam" id="PF20231">
    <property type="entry name" value="DUF6589"/>
    <property type="match status" value="1"/>
</dbReference>
<evidence type="ECO:0000313" key="4">
    <source>
        <dbReference type="Proteomes" id="UP001152795"/>
    </source>
</evidence>
<evidence type="ECO:0000256" key="1">
    <source>
        <dbReference type="SAM" id="MobiDB-lite"/>
    </source>
</evidence>